<feature type="compositionally biased region" description="Basic and acidic residues" evidence="4">
    <location>
        <begin position="28"/>
        <end position="38"/>
    </location>
</feature>
<dbReference type="PANTHER" id="PTHR45670">
    <property type="entry name" value="E3 UBIQUITIN-PROTEIN LIGASE TRIP12"/>
    <property type="match status" value="1"/>
</dbReference>
<dbReference type="PROSITE" id="PS50237">
    <property type="entry name" value="HECT"/>
    <property type="match status" value="1"/>
</dbReference>
<dbReference type="GO" id="GO:0061630">
    <property type="term" value="F:ubiquitin protein ligase activity"/>
    <property type="evidence" value="ECO:0007669"/>
    <property type="project" value="InterPro"/>
</dbReference>
<protein>
    <recommendedName>
        <fullName evidence="5">HECT domain-containing protein</fullName>
    </recommendedName>
</protein>
<dbReference type="InterPro" id="IPR000569">
    <property type="entry name" value="HECT_dom"/>
</dbReference>
<feature type="compositionally biased region" description="Polar residues" evidence="4">
    <location>
        <begin position="52"/>
        <end position="68"/>
    </location>
</feature>
<feature type="region of interest" description="Disordered" evidence="4">
    <location>
        <begin position="18"/>
        <end position="87"/>
    </location>
</feature>
<feature type="region of interest" description="Disordered" evidence="4">
    <location>
        <begin position="360"/>
        <end position="383"/>
    </location>
</feature>
<dbReference type="Gene3D" id="3.90.1750.10">
    <property type="entry name" value="Hect, E3 ligase catalytic domains"/>
    <property type="match status" value="1"/>
</dbReference>
<dbReference type="AlphaFoldDB" id="A0A4D9CTG5"/>
<feature type="compositionally biased region" description="Gly residues" evidence="4">
    <location>
        <begin position="239"/>
        <end position="251"/>
    </location>
</feature>
<dbReference type="InterPro" id="IPR035983">
    <property type="entry name" value="Hect_E3_ubiquitin_ligase"/>
</dbReference>
<gene>
    <name evidence="6" type="ORF">NSK_007278</name>
</gene>
<dbReference type="SMART" id="SM00119">
    <property type="entry name" value="HECTc"/>
    <property type="match status" value="1"/>
</dbReference>
<dbReference type="Gene3D" id="3.30.2410.10">
    <property type="entry name" value="Hect, E3 ligase catalytic domain"/>
    <property type="match status" value="1"/>
</dbReference>
<dbReference type="GO" id="GO:0000209">
    <property type="term" value="P:protein polyubiquitination"/>
    <property type="evidence" value="ECO:0007669"/>
    <property type="project" value="TreeGrafter"/>
</dbReference>
<keyword evidence="2 3" id="KW-0833">Ubl conjugation pathway</keyword>
<dbReference type="Pfam" id="PF00632">
    <property type="entry name" value="HECT"/>
    <property type="match status" value="1"/>
</dbReference>
<proteinExistence type="predicted"/>
<comment type="caution">
    <text evidence="6">The sequence shown here is derived from an EMBL/GenBank/DDBJ whole genome shotgun (WGS) entry which is preliminary data.</text>
</comment>
<reference evidence="6 7" key="1">
    <citation type="submission" date="2019-01" db="EMBL/GenBank/DDBJ databases">
        <title>Nuclear Genome Assembly of the Microalgal Biofuel strain Nannochloropsis salina CCMP1776.</title>
        <authorList>
            <person name="Hovde B."/>
        </authorList>
    </citation>
    <scope>NUCLEOTIDE SEQUENCE [LARGE SCALE GENOMIC DNA]</scope>
    <source>
        <strain evidence="6 7">CCMP1776</strain>
    </source>
</reference>
<feature type="compositionally biased region" description="Gly residues" evidence="4">
    <location>
        <begin position="374"/>
        <end position="383"/>
    </location>
</feature>
<organism evidence="6 7">
    <name type="scientific">Nannochloropsis salina CCMP1776</name>
    <dbReference type="NCBI Taxonomy" id="1027361"/>
    <lineage>
        <taxon>Eukaryota</taxon>
        <taxon>Sar</taxon>
        <taxon>Stramenopiles</taxon>
        <taxon>Ochrophyta</taxon>
        <taxon>Eustigmatophyceae</taxon>
        <taxon>Eustigmatales</taxon>
        <taxon>Monodopsidaceae</taxon>
        <taxon>Microchloropsis</taxon>
        <taxon>Microchloropsis salina</taxon>
    </lineage>
</organism>
<dbReference type="Proteomes" id="UP000355283">
    <property type="component" value="Unassembled WGS sequence"/>
</dbReference>
<accession>A0A4D9CTG5</accession>
<evidence type="ECO:0000256" key="3">
    <source>
        <dbReference type="PROSITE-ProRule" id="PRU00104"/>
    </source>
</evidence>
<feature type="active site" description="Glycyl thioester intermediate" evidence="3">
    <location>
        <position position="686"/>
    </location>
</feature>
<evidence type="ECO:0000256" key="2">
    <source>
        <dbReference type="ARBA" id="ARBA00022786"/>
    </source>
</evidence>
<feature type="region of interest" description="Disordered" evidence="4">
    <location>
        <begin position="233"/>
        <end position="284"/>
    </location>
</feature>
<feature type="domain" description="HECT" evidence="5">
    <location>
        <begin position="296"/>
        <end position="719"/>
    </location>
</feature>
<evidence type="ECO:0000256" key="1">
    <source>
        <dbReference type="ARBA" id="ARBA00022679"/>
    </source>
</evidence>
<evidence type="ECO:0000313" key="6">
    <source>
        <dbReference type="EMBL" id="TFJ81317.1"/>
    </source>
</evidence>
<dbReference type="OrthoDB" id="271273at2759"/>
<dbReference type="EMBL" id="SDOX01000128">
    <property type="protein sequence ID" value="TFJ81317.1"/>
    <property type="molecule type" value="Genomic_DNA"/>
</dbReference>
<keyword evidence="1" id="KW-0808">Transferase</keyword>
<dbReference type="InterPro" id="IPR045322">
    <property type="entry name" value="HECTD1/TRIP12-like"/>
</dbReference>
<evidence type="ECO:0000313" key="7">
    <source>
        <dbReference type="Proteomes" id="UP000355283"/>
    </source>
</evidence>
<dbReference type="GO" id="GO:0043161">
    <property type="term" value="P:proteasome-mediated ubiquitin-dependent protein catabolic process"/>
    <property type="evidence" value="ECO:0007669"/>
    <property type="project" value="TreeGrafter"/>
</dbReference>
<feature type="compositionally biased region" description="Basic residues" evidence="4">
    <location>
        <begin position="253"/>
        <end position="273"/>
    </location>
</feature>
<dbReference type="SUPFAM" id="SSF56204">
    <property type="entry name" value="Hect, E3 ligase catalytic domain"/>
    <property type="match status" value="1"/>
</dbReference>
<evidence type="ECO:0000259" key="5">
    <source>
        <dbReference type="PROSITE" id="PS50237"/>
    </source>
</evidence>
<dbReference type="PANTHER" id="PTHR45670:SF1">
    <property type="entry name" value="E3 UBIQUITIN-PROTEIN LIGASE HECTD1"/>
    <property type="match status" value="1"/>
</dbReference>
<sequence length="719" mass="77605">MLSPRWWVAHPVDEFLASPGEDVEAWEDAGKGEERNREALMAGEETAGGPQGQTASGESLVSTPTLESRQGPGNGALGKKGSPEARGGLATTEVEHGILLLLRLLYGLNRHMVSLLMPAMASPVSRSREEVKDTLGDADPASHVLAHAAARELVSSGGVREECWVIKPLSERMAQELQDPVALATQQLPGWCDQLLRYSPFLLQFRVRKEYFHLSSFGLGRAVHRLLQQQRQGIDGHGRGGGGGGEGGGTGRHASHGHSHQGSHHHHPHHQYRRAPTSAVQQLKVQVSRRKLLASAEKVLEEHGSRRVLLETEFFNEPGTGSGPTAEFFSLVSKEMRSPNLSLWRGESHHDGLYPQPWSDPTGGAEEWMKDNKGGGGGPEGGRGQKLRQFACLGRLIGQALLDERLLDIRFAAPLVATLAGRQASQSLPAALEEMERVDSALARQLQALAASTGLAQWFEAPESVQRSERQEQEAGPGKIVRESVDADERVSALCLTFCLPGEPEIGLLGPSALPVKPGVEGLGSDGGLGEDVTRQNLGLYVQRVLQVGLREAVRPQVTAILTGLQDIVPSGALWVFTEEEIMAMVGGVGSEMGKDPEEILEALACDHGYTRGSQAVRWLVEILAEMTLEEERHFLMFVTGSPGLPVGGLMGCCPRLTVVKKVAEGHARALGQAGVDAMLPSASTCTNYLKLPDYSSRAVMRKRLLLSLRHGQHSFHLS</sequence>
<keyword evidence="7" id="KW-1185">Reference proteome</keyword>
<evidence type="ECO:0000256" key="4">
    <source>
        <dbReference type="SAM" id="MobiDB-lite"/>
    </source>
</evidence>
<name>A0A4D9CTG5_9STRA</name>